<evidence type="ECO:0000256" key="1">
    <source>
        <dbReference type="SAM" id="Coils"/>
    </source>
</evidence>
<feature type="compositionally biased region" description="Polar residues" evidence="2">
    <location>
        <begin position="107"/>
        <end position="122"/>
    </location>
</feature>
<feature type="compositionally biased region" description="Polar residues" evidence="2">
    <location>
        <begin position="65"/>
        <end position="76"/>
    </location>
</feature>
<proteinExistence type="predicted"/>
<organism evidence="3 4">
    <name type="scientific">Rotaria sordida</name>
    <dbReference type="NCBI Taxonomy" id="392033"/>
    <lineage>
        <taxon>Eukaryota</taxon>
        <taxon>Metazoa</taxon>
        <taxon>Spiralia</taxon>
        <taxon>Gnathifera</taxon>
        <taxon>Rotifera</taxon>
        <taxon>Eurotatoria</taxon>
        <taxon>Bdelloidea</taxon>
        <taxon>Philodinida</taxon>
        <taxon>Philodinidae</taxon>
        <taxon>Rotaria</taxon>
    </lineage>
</organism>
<dbReference type="EMBL" id="CAJNOO010001606">
    <property type="protein sequence ID" value="CAF1176683.1"/>
    <property type="molecule type" value="Genomic_DNA"/>
</dbReference>
<evidence type="ECO:0000256" key="2">
    <source>
        <dbReference type="SAM" id="MobiDB-lite"/>
    </source>
</evidence>
<evidence type="ECO:0000313" key="4">
    <source>
        <dbReference type="Proteomes" id="UP000663882"/>
    </source>
</evidence>
<feature type="region of interest" description="Disordered" evidence="2">
    <location>
        <begin position="59"/>
        <end position="131"/>
    </location>
</feature>
<feature type="coiled-coil region" evidence="1">
    <location>
        <begin position="389"/>
        <end position="571"/>
    </location>
</feature>
<dbReference type="Proteomes" id="UP000663882">
    <property type="component" value="Unassembled WGS sequence"/>
</dbReference>
<protein>
    <submittedName>
        <fullName evidence="3">Uncharacterized protein</fullName>
    </submittedName>
</protein>
<comment type="caution">
    <text evidence="3">The sequence shown here is derived from an EMBL/GenBank/DDBJ whole genome shotgun (WGS) entry which is preliminary data.</text>
</comment>
<dbReference type="AlphaFoldDB" id="A0A814UM54"/>
<evidence type="ECO:0000313" key="3">
    <source>
        <dbReference type="EMBL" id="CAF1176683.1"/>
    </source>
</evidence>
<reference evidence="3" key="1">
    <citation type="submission" date="2021-02" db="EMBL/GenBank/DDBJ databases">
        <authorList>
            <person name="Nowell W R."/>
        </authorList>
    </citation>
    <scope>NUCLEOTIDE SEQUENCE</scope>
</reference>
<accession>A0A814UM54</accession>
<dbReference type="OrthoDB" id="10070555at2759"/>
<sequence>MTTFAPPSLLDNRYAAIAETSVFTYDDDDLVNYADFLRKHGRYMTKAGYVDSSRRVRSLHRQQDDLLQSQHQTSPSRGGLLASINKSPLSSSAPPPPLTTTPKKLKQSTGNELPSVISISKSLENKKKEHDKQMRLIEEQMIKAKQTEREGRRLESDVKKEQRHLHHTLQELDIDTNKKYFDAEKNLSKNLEEKDKIEREFLKKKEQQTKQRTDYTIDLLHTNKDKDRQNILVCNDLARKYRTKTNQLEMKHQQLTNLHSDFENKVHQKELEENRIKKELGELAMALHLESQKAKSDMNQFLTVMNRDRTQTIKHDLEQKQQFEEQLNQTSIHVKNYDLERRRLSADVTLHRSMLDLKQREALRRIVDTKNRLEKIYTKQRELNKNAAVAEQDRRATELITKMADIENRRTNLMNQYLNEKTERNEEREVTGANKAKVRHAEHEIRQHEDHLRHFQKTVNKNEEVAHDLRKSVQEADIERRKKEQEVQQLKEELVRKKRLDAIHIREEIANAEREEKELEQQIIKEKSKLDKLHVKCEDNYLRLLKQREQIRETKNLLQTHQREHERLLRVHVRSQSLQSLNNI</sequence>
<gene>
    <name evidence="3" type="ORF">RFH988_LOCUS23276</name>
</gene>
<keyword evidence="1" id="KW-0175">Coiled coil</keyword>
<name>A0A814UM54_9BILA</name>